<dbReference type="SUPFAM" id="SSF51126">
    <property type="entry name" value="Pectin lyase-like"/>
    <property type="match status" value="2"/>
</dbReference>
<feature type="domain" description="DUF4957" evidence="2">
    <location>
        <begin position="491"/>
        <end position="610"/>
    </location>
</feature>
<gene>
    <name evidence="3" type="ORF">KDU71_16765</name>
</gene>
<organism evidence="3 4">
    <name type="scientific">Carboxylicivirga sediminis</name>
    <dbReference type="NCBI Taxonomy" id="2006564"/>
    <lineage>
        <taxon>Bacteria</taxon>
        <taxon>Pseudomonadati</taxon>
        <taxon>Bacteroidota</taxon>
        <taxon>Bacteroidia</taxon>
        <taxon>Marinilabiliales</taxon>
        <taxon>Marinilabiliaceae</taxon>
        <taxon>Carboxylicivirga</taxon>
    </lineage>
</organism>
<dbReference type="Proteomes" id="UP000679220">
    <property type="component" value="Unassembled WGS sequence"/>
</dbReference>
<sequence>MQIIKTLFVSIFCLAILAGCSNSNGCKVSNVDEFHAAVQQAQPGDVIVLAAGVWQDAELKFDANGTAEQPIKLTVEKKGAVTLEGQSRITISGEHLIVEGLVFKNGYSPTSEVISFKKKKGVYANNCRVTECVVDNYNGPERFESNTWVAIYGKNNRVDHCYLVDKRNIGVTMTVRMVDELCRENNHRIDHNYFGYRQNLGANGGETLRLGTSHYSLSTCGTTVENNYFEYCDGEHEIISNKSCGNQFLNNTFMECRGTLTYRHGNDNVAEGNVFFGNGKEHTGGIRIINKRNKAINNYFADLTGYRFRGALVIMNGVPNSAINRYHQVDGGVFTNNTFVNCDHIQLCAGSDDERSAIPINSLIENNVFLHQGRDDIFTIYDDISGIEFKNNFVAENINAEQLNVTKTEITATKNENGIYEITGAVNGAGSSIKAAAANAENTGVNWYSKQLRNKDFGTGKSIEVKPGLNTLLEAYNQSASGDVLVLSEAGDYAMEKKFEISHPISIVAAKGIDKPRLLSSKQEMFTIQNGGSLQLKGVEINGEMSPDLTGNCIVSTSHYSMNCNYKLMVEDCDVKDLDVNKFFDFLRSYKSTHADTVLIKNCHFDNLTGHVLRLDEETDDRGIFNAEYVILENSVFKHIEGTVLDLYRGGTDESTFGPTLKVNECQLINVGNGKRNKENGSMMVHGVQVCYISNTRFVNSKPLNLHLTNGEPITKITNCDFEMSTIVFNNKEFEVDNVTIDGKKKSLKQL</sequence>
<keyword evidence="1" id="KW-0732">Signal</keyword>
<feature type="signal peptide" evidence="1">
    <location>
        <begin position="1"/>
        <end position="25"/>
    </location>
</feature>
<dbReference type="PROSITE" id="PS51257">
    <property type="entry name" value="PROKAR_LIPOPROTEIN"/>
    <property type="match status" value="1"/>
</dbReference>
<keyword evidence="4" id="KW-1185">Reference proteome</keyword>
<comment type="caution">
    <text evidence="3">The sequence shown here is derived from an EMBL/GenBank/DDBJ whole genome shotgun (WGS) entry which is preliminary data.</text>
</comment>
<dbReference type="Gene3D" id="2.160.20.10">
    <property type="entry name" value="Single-stranded right-handed beta-helix, Pectin lyase-like"/>
    <property type="match status" value="2"/>
</dbReference>
<reference evidence="3" key="2">
    <citation type="submission" date="2021-04" db="EMBL/GenBank/DDBJ databases">
        <authorList>
            <person name="Zhang T."/>
            <person name="Zhang Y."/>
            <person name="Lu D."/>
            <person name="Zuo D."/>
            <person name="Du Z."/>
        </authorList>
    </citation>
    <scope>NUCLEOTIDE SEQUENCE</scope>
    <source>
        <strain evidence="3">JR1</strain>
    </source>
</reference>
<dbReference type="GO" id="GO:0016829">
    <property type="term" value="F:lyase activity"/>
    <property type="evidence" value="ECO:0007669"/>
    <property type="project" value="UniProtKB-KW"/>
</dbReference>
<dbReference type="RefSeq" id="WP_212192248.1">
    <property type="nucleotide sequence ID" value="NZ_JAGTAR010000028.1"/>
</dbReference>
<accession>A0A941IZ44</accession>
<name>A0A941IZ44_9BACT</name>
<dbReference type="InterPro" id="IPR012334">
    <property type="entry name" value="Pectin_lyas_fold"/>
</dbReference>
<dbReference type="CDD" id="cd14251">
    <property type="entry name" value="PL-6"/>
    <property type="match status" value="1"/>
</dbReference>
<dbReference type="InterPro" id="IPR039513">
    <property type="entry name" value="PL-6"/>
</dbReference>
<evidence type="ECO:0000313" key="3">
    <source>
        <dbReference type="EMBL" id="MBR8537223.1"/>
    </source>
</evidence>
<keyword evidence="3" id="KW-0456">Lyase</keyword>
<dbReference type="InterPro" id="IPR032530">
    <property type="entry name" value="DUF4957"/>
</dbReference>
<evidence type="ECO:0000259" key="2">
    <source>
        <dbReference type="Pfam" id="PF16318"/>
    </source>
</evidence>
<proteinExistence type="predicted"/>
<dbReference type="InterPro" id="IPR011050">
    <property type="entry name" value="Pectin_lyase_fold/virulence"/>
</dbReference>
<dbReference type="EMBL" id="JAGTAR010000028">
    <property type="protein sequence ID" value="MBR8537223.1"/>
    <property type="molecule type" value="Genomic_DNA"/>
</dbReference>
<dbReference type="Pfam" id="PF14592">
    <property type="entry name" value="Chondroitinas_B"/>
    <property type="match status" value="1"/>
</dbReference>
<reference evidence="3" key="1">
    <citation type="journal article" date="2018" name="Int. J. Syst. Evol. Microbiol.">
        <title>Carboxylicivirga sediminis sp. nov., isolated from coastal sediment.</title>
        <authorList>
            <person name="Wang F.Q."/>
            <person name="Ren L.H."/>
            <person name="Zou R.J."/>
            <person name="Sun Y.Z."/>
            <person name="Liu X.J."/>
            <person name="Jiang F."/>
            <person name="Liu L.J."/>
        </authorList>
    </citation>
    <scope>NUCLEOTIDE SEQUENCE</scope>
    <source>
        <strain evidence="3">JR1</strain>
    </source>
</reference>
<feature type="chain" id="PRO_5038003655" evidence="1">
    <location>
        <begin position="26"/>
        <end position="751"/>
    </location>
</feature>
<protein>
    <submittedName>
        <fullName evidence="3">Polysaccharide lyase 6 family protein</fullName>
    </submittedName>
</protein>
<dbReference type="AlphaFoldDB" id="A0A941IZ44"/>
<evidence type="ECO:0000256" key="1">
    <source>
        <dbReference type="SAM" id="SignalP"/>
    </source>
</evidence>
<dbReference type="Pfam" id="PF16318">
    <property type="entry name" value="DUF4957"/>
    <property type="match status" value="1"/>
</dbReference>
<evidence type="ECO:0000313" key="4">
    <source>
        <dbReference type="Proteomes" id="UP000679220"/>
    </source>
</evidence>